<accession>A0ABR3Q4A6</accession>
<dbReference type="Gene3D" id="3.40.50.12780">
    <property type="entry name" value="N-terminal domain of ligase-like"/>
    <property type="match status" value="1"/>
</dbReference>
<dbReference type="EMBL" id="JBBXJM010000003">
    <property type="protein sequence ID" value="KAL1409568.1"/>
    <property type="molecule type" value="Genomic_DNA"/>
</dbReference>
<reference evidence="1 2" key="1">
    <citation type="submission" date="2023-08" db="EMBL/GenBank/DDBJ databases">
        <title>Annotated Genome Sequence of Vanrija albida AlHP1.</title>
        <authorList>
            <person name="Herzog R."/>
        </authorList>
    </citation>
    <scope>NUCLEOTIDE SEQUENCE [LARGE SCALE GENOMIC DNA]</scope>
    <source>
        <strain evidence="1 2">AlHP1</strain>
    </source>
</reference>
<keyword evidence="2" id="KW-1185">Reference proteome</keyword>
<dbReference type="Proteomes" id="UP001565368">
    <property type="component" value="Unassembled WGS sequence"/>
</dbReference>
<dbReference type="InterPro" id="IPR042099">
    <property type="entry name" value="ANL_N_sf"/>
</dbReference>
<organism evidence="1 2">
    <name type="scientific">Vanrija albida</name>
    <dbReference type="NCBI Taxonomy" id="181172"/>
    <lineage>
        <taxon>Eukaryota</taxon>
        <taxon>Fungi</taxon>
        <taxon>Dikarya</taxon>
        <taxon>Basidiomycota</taxon>
        <taxon>Agaricomycotina</taxon>
        <taxon>Tremellomycetes</taxon>
        <taxon>Trichosporonales</taxon>
        <taxon>Trichosporonaceae</taxon>
        <taxon>Vanrija</taxon>
    </lineage>
</organism>
<dbReference type="GeneID" id="95984596"/>
<evidence type="ECO:0000313" key="1">
    <source>
        <dbReference type="EMBL" id="KAL1409568.1"/>
    </source>
</evidence>
<name>A0ABR3Q4A6_9TREE</name>
<comment type="caution">
    <text evidence="1">The sequence shown here is derived from an EMBL/GenBank/DDBJ whole genome shotgun (WGS) entry which is preliminary data.</text>
</comment>
<dbReference type="RefSeq" id="XP_069209512.1">
    <property type="nucleotide sequence ID" value="XM_069352094.1"/>
</dbReference>
<proteinExistence type="predicted"/>
<dbReference type="PANTHER" id="PTHR43845:SF1">
    <property type="entry name" value="BLR5969 PROTEIN"/>
    <property type="match status" value="1"/>
</dbReference>
<dbReference type="SUPFAM" id="SSF56801">
    <property type="entry name" value="Acetyl-CoA synthetase-like"/>
    <property type="match status" value="1"/>
</dbReference>
<evidence type="ECO:0008006" key="3">
    <source>
        <dbReference type="Google" id="ProtNLM"/>
    </source>
</evidence>
<gene>
    <name evidence="1" type="ORF">Q8F55_003553</name>
</gene>
<sequence length="417" mass="44584">MSTWPPPPPLRTLDDILAAAASHPVYAPLLDGEAAPPPLAAFPLLTKAHLIATVPPLLAPPHLTSTYLSPTGGTRTGPRPLFVPTDTSDNRKQRYLYAALLRATRTLGESSVVLNLHGGAPMYRSGDLTSSMIDLAGGTELAAGIHATPAEALGYARQFGADTVFAAGSRLVALATWADTHPASAHTFHTALFTSEPLSQKQEAFVRRALGVRAIGSVYGSAECGPVAVAPPCAEPGGEARTFVVDRSMFVVEIVRDGEVLASSVDPRPAAHAVGEVVLTSLVRYRNPIVRYRTGDYGVIRADENPDWVSVELHGRDKDLYFQVATEYIDVATVEKVMARYAVLQWQVVLGAGESVEFRAVFDGEGGPVQERADAVKAEICDHILGHDIPVAVLAVGYDQLEKGSMARKVRKIVDNR</sequence>
<dbReference type="PANTHER" id="PTHR43845">
    <property type="entry name" value="BLR5969 PROTEIN"/>
    <property type="match status" value="1"/>
</dbReference>
<evidence type="ECO:0000313" key="2">
    <source>
        <dbReference type="Proteomes" id="UP001565368"/>
    </source>
</evidence>
<protein>
    <recommendedName>
        <fullName evidence="3">AMP-dependent synthetase/ligase domain-containing protein</fullName>
    </recommendedName>
</protein>